<accession>A0A6G0SZC6</accession>
<dbReference type="EMBL" id="VYZN01000076">
    <property type="protein sequence ID" value="KAE9523750.1"/>
    <property type="molecule type" value="Genomic_DNA"/>
</dbReference>
<dbReference type="PANTHER" id="PTHR33273:SF4">
    <property type="entry name" value="ENDONUCLEASE_EXONUCLEASE_PHOSPHATASE DOMAIN-CONTAINING PROTEIN"/>
    <property type="match status" value="1"/>
</dbReference>
<dbReference type="InterPro" id="IPR036691">
    <property type="entry name" value="Endo/exonu/phosph_ase_sf"/>
</dbReference>
<organism evidence="2 3">
    <name type="scientific">Aphis glycines</name>
    <name type="common">Soybean aphid</name>
    <dbReference type="NCBI Taxonomy" id="307491"/>
    <lineage>
        <taxon>Eukaryota</taxon>
        <taxon>Metazoa</taxon>
        <taxon>Ecdysozoa</taxon>
        <taxon>Arthropoda</taxon>
        <taxon>Hexapoda</taxon>
        <taxon>Insecta</taxon>
        <taxon>Pterygota</taxon>
        <taxon>Neoptera</taxon>
        <taxon>Paraneoptera</taxon>
        <taxon>Hemiptera</taxon>
        <taxon>Sternorrhyncha</taxon>
        <taxon>Aphidomorpha</taxon>
        <taxon>Aphidoidea</taxon>
        <taxon>Aphididae</taxon>
        <taxon>Aphidini</taxon>
        <taxon>Aphis</taxon>
        <taxon>Aphis</taxon>
    </lineage>
</organism>
<keyword evidence="3" id="KW-1185">Reference proteome</keyword>
<dbReference type="InterPro" id="IPR005135">
    <property type="entry name" value="Endo/exonuclease/phosphatase"/>
</dbReference>
<evidence type="ECO:0000313" key="3">
    <source>
        <dbReference type="Proteomes" id="UP000475862"/>
    </source>
</evidence>
<protein>
    <recommendedName>
        <fullName evidence="1">Endonuclease/exonuclease/phosphatase domain-containing protein</fullName>
    </recommendedName>
</protein>
<dbReference type="Proteomes" id="UP000475862">
    <property type="component" value="Unassembled WGS sequence"/>
</dbReference>
<evidence type="ECO:0000313" key="2">
    <source>
        <dbReference type="EMBL" id="KAE9523750.1"/>
    </source>
</evidence>
<dbReference type="AlphaFoldDB" id="A0A6G0SZC6"/>
<sequence>MNIRQLPATQADLIMAGDFNAHSAEWGSGTIDTRGTLLADFALALGLVVCNVGSKPTYRRVNAASVIDVTLARPLPGNYPLVEDWDALEEVYSASDHLYIKFTVATPDVHPRSLARDRISGWSVKKLKLEKAHAYWDLVGVPQSRMIAEARAVDVTLMKRDIKVEILERCKPSGCRPLMWHGQDV</sequence>
<dbReference type="Gene3D" id="3.60.10.10">
    <property type="entry name" value="Endonuclease/exonuclease/phosphatase"/>
    <property type="match status" value="1"/>
</dbReference>
<evidence type="ECO:0000259" key="1">
    <source>
        <dbReference type="Pfam" id="PF14529"/>
    </source>
</evidence>
<name>A0A6G0SZC6_APHGL</name>
<gene>
    <name evidence="2" type="ORF">AGLY_015810</name>
</gene>
<comment type="caution">
    <text evidence="2">The sequence shown here is derived from an EMBL/GenBank/DDBJ whole genome shotgun (WGS) entry which is preliminary data.</text>
</comment>
<dbReference type="SUPFAM" id="SSF56219">
    <property type="entry name" value="DNase I-like"/>
    <property type="match status" value="1"/>
</dbReference>
<proteinExistence type="predicted"/>
<dbReference type="PANTHER" id="PTHR33273">
    <property type="entry name" value="DOMAIN-CONTAINING PROTEIN, PUTATIVE-RELATED"/>
    <property type="match status" value="1"/>
</dbReference>
<dbReference type="GO" id="GO:0003824">
    <property type="term" value="F:catalytic activity"/>
    <property type="evidence" value="ECO:0007669"/>
    <property type="project" value="InterPro"/>
</dbReference>
<dbReference type="OrthoDB" id="6628989at2759"/>
<feature type="domain" description="Endonuclease/exonuclease/phosphatase" evidence="1">
    <location>
        <begin position="9"/>
        <end position="100"/>
    </location>
</feature>
<reference evidence="2 3" key="1">
    <citation type="submission" date="2019-08" db="EMBL/GenBank/DDBJ databases">
        <title>The genome of the soybean aphid Biotype 1, its phylome, world population structure and adaptation to the North American continent.</title>
        <authorList>
            <person name="Giordano R."/>
            <person name="Donthu R.K."/>
            <person name="Hernandez A.G."/>
            <person name="Wright C.L."/>
            <person name="Zimin A.V."/>
        </authorList>
    </citation>
    <scope>NUCLEOTIDE SEQUENCE [LARGE SCALE GENOMIC DNA]</scope>
    <source>
        <tissue evidence="2">Whole aphids</tissue>
    </source>
</reference>
<dbReference type="Pfam" id="PF14529">
    <property type="entry name" value="Exo_endo_phos_2"/>
    <property type="match status" value="1"/>
</dbReference>